<keyword evidence="7" id="KW-0325">Glycoprotein</keyword>
<keyword evidence="4 8" id="KW-0106">Calcium</keyword>
<evidence type="ECO:0000256" key="5">
    <source>
        <dbReference type="ARBA" id="ARBA00022989"/>
    </source>
</evidence>
<evidence type="ECO:0000313" key="11">
    <source>
        <dbReference type="EMBL" id="EDW28056.1"/>
    </source>
</evidence>
<dbReference type="PROSITE" id="PS50268">
    <property type="entry name" value="CADHERIN_2"/>
    <property type="match status" value="3"/>
</dbReference>
<feature type="domain" description="Cadherin" evidence="10">
    <location>
        <begin position="443"/>
        <end position="605"/>
    </location>
</feature>
<feature type="region of interest" description="Disordered" evidence="9">
    <location>
        <begin position="338"/>
        <end position="359"/>
    </location>
</feature>
<dbReference type="HOGENOM" id="CLU_388627_0_0_1"/>
<dbReference type="PhylomeDB" id="B4GZ38"/>
<dbReference type="SMART" id="SM00112">
    <property type="entry name" value="CA"/>
    <property type="match status" value="3"/>
</dbReference>
<dbReference type="PANTHER" id="PTHR24028:SF328">
    <property type="entry name" value="CADHERIN-3"/>
    <property type="match status" value="1"/>
</dbReference>
<name>B4GZ38_DROPE</name>
<dbReference type="STRING" id="7234.B4GZ38"/>
<organism evidence="12">
    <name type="scientific">Drosophila persimilis</name>
    <name type="common">Fruit fly</name>
    <dbReference type="NCBI Taxonomy" id="7234"/>
    <lineage>
        <taxon>Eukaryota</taxon>
        <taxon>Metazoa</taxon>
        <taxon>Ecdysozoa</taxon>
        <taxon>Arthropoda</taxon>
        <taxon>Hexapoda</taxon>
        <taxon>Insecta</taxon>
        <taxon>Pterygota</taxon>
        <taxon>Neoptera</taxon>
        <taxon>Endopterygota</taxon>
        <taxon>Diptera</taxon>
        <taxon>Brachycera</taxon>
        <taxon>Muscomorpha</taxon>
        <taxon>Ephydroidea</taxon>
        <taxon>Drosophilidae</taxon>
        <taxon>Drosophila</taxon>
        <taxon>Sophophora</taxon>
    </lineage>
</organism>
<evidence type="ECO:0000256" key="1">
    <source>
        <dbReference type="ARBA" id="ARBA00004167"/>
    </source>
</evidence>
<dbReference type="Proteomes" id="UP000008744">
    <property type="component" value="Unassembled WGS sequence"/>
</dbReference>
<evidence type="ECO:0000256" key="2">
    <source>
        <dbReference type="ARBA" id="ARBA00022692"/>
    </source>
</evidence>
<dbReference type="PRINTS" id="PR00205">
    <property type="entry name" value="CADHERIN"/>
</dbReference>
<dbReference type="AlphaFoldDB" id="B4GZ38"/>
<dbReference type="EMBL" id="CH479198">
    <property type="protein sequence ID" value="EDW28056.1"/>
    <property type="molecule type" value="Genomic_DNA"/>
</dbReference>
<proteinExistence type="predicted"/>
<feature type="domain" description="Cadherin" evidence="10">
    <location>
        <begin position="366"/>
        <end position="442"/>
    </location>
</feature>
<accession>B4GZ38</accession>
<evidence type="ECO:0000259" key="10">
    <source>
        <dbReference type="PROSITE" id="PS50268"/>
    </source>
</evidence>
<feature type="compositionally biased region" description="Basic residues" evidence="9">
    <location>
        <begin position="344"/>
        <end position="359"/>
    </location>
</feature>
<comment type="subcellular location">
    <subcellularLocation>
        <location evidence="1">Membrane</location>
        <topology evidence="1">Single-pass membrane protein</topology>
    </subcellularLocation>
</comment>
<dbReference type="GO" id="GO:0007156">
    <property type="term" value="P:homophilic cell adhesion via plasma membrane adhesion molecules"/>
    <property type="evidence" value="ECO:0007669"/>
    <property type="project" value="InterPro"/>
</dbReference>
<keyword evidence="6" id="KW-0472">Membrane</keyword>
<feature type="domain" description="Cadherin" evidence="10">
    <location>
        <begin position="41"/>
        <end position="154"/>
    </location>
</feature>
<dbReference type="PROSITE" id="PS00232">
    <property type="entry name" value="CADHERIN_1"/>
    <property type="match status" value="3"/>
</dbReference>
<dbReference type="SUPFAM" id="SSF49313">
    <property type="entry name" value="Cadherin-like"/>
    <property type="match status" value="3"/>
</dbReference>
<dbReference type="InterPro" id="IPR050174">
    <property type="entry name" value="Protocadherin/Cadherin-CA"/>
</dbReference>
<feature type="non-terminal residue" evidence="11">
    <location>
        <position position="1"/>
    </location>
</feature>
<dbReference type="InterPro" id="IPR015919">
    <property type="entry name" value="Cadherin-like_sf"/>
</dbReference>
<dbReference type="OrthoDB" id="6252479at2759"/>
<keyword evidence="5" id="KW-1133">Transmembrane helix</keyword>
<evidence type="ECO:0000256" key="4">
    <source>
        <dbReference type="ARBA" id="ARBA00022837"/>
    </source>
</evidence>
<keyword evidence="3" id="KW-0677">Repeat</keyword>
<sequence length="711" mass="78082">PLKKALARYLDDKHLKKPGPSRVHVEITLLDTNDNTPKFEHGNLYEFKVPITAPTGYVIGQVAAKDPDDGPNGHLLYELQRPKGSGYIPFRLDNKNGTIFVGGPLRRGRIAVFVEASDQPTNPSERRFSLAVITIEVYATIDDQAIDFVGAPYEFWVGASTPLGTSVGQVRTSLIYDGEDEIMYDLLHTYSEGVPFAIEERSGIITVIRELSEFKRKVYNFEAVANYLFANSTKPLVMSRSSSPLTTVAAPSQSELSDEGVLITNLTIHIVNKPEQKVPLRPVIEEINMNVINFHVEENVVGGIIGQLLYKNGINLVNNELGSFRELPSDVASGSRNITMGSRFRSRNRSRSSKSKRRLPRRLVGDSNVKLRYIIANQQEVVNKISITEDGTLLTLIGLDREQQASYELTVIVEYSTGLVSGAGIYQVNIKVDDVNDNAPKFNALTYVGLINENCAAGTELSMNHAIHIQDADEGVNAEFRVQLQGDYSEEFSIEYVNGSLSGAAGNTSQHKMPPTTGAFNIFNLTDQWNDEFKYQELHTTFMQSNFKLSSGPYFRISYTGKRGLDREKQQLYNLKLIAADSGGLSGYAHLTILVADVNDNAPIFERISVFKDSRLEIREYTTDMEIYFVESSSGMAAPPGHCANDAAPAALSHSGLPASPHGSGEGCGSRCCGSSQVASSHGPGPDHQVSPLCHLRGHAHWGETVAAECQ</sequence>
<evidence type="ECO:0000256" key="7">
    <source>
        <dbReference type="ARBA" id="ARBA00023180"/>
    </source>
</evidence>
<protein>
    <submittedName>
        <fullName evidence="11">GL27298</fullName>
    </submittedName>
</protein>
<gene>
    <name evidence="11" type="primary">Dper\GL27298</name>
    <name evidence="11" type="ORF">Dper_GL27298</name>
</gene>
<evidence type="ECO:0000256" key="6">
    <source>
        <dbReference type="ARBA" id="ARBA00023136"/>
    </source>
</evidence>
<dbReference type="PANTHER" id="PTHR24028">
    <property type="entry name" value="CADHERIN-87A"/>
    <property type="match status" value="1"/>
</dbReference>
<evidence type="ECO:0000256" key="8">
    <source>
        <dbReference type="PROSITE-ProRule" id="PRU00043"/>
    </source>
</evidence>
<dbReference type="CDD" id="cd11304">
    <property type="entry name" value="Cadherin_repeat"/>
    <property type="match status" value="4"/>
</dbReference>
<dbReference type="InterPro" id="IPR002126">
    <property type="entry name" value="Cadherin-like_dom"/>
</dbReference>
<dbReference type="FunFam" id="2.60.40.60:FF:000415">
    <property type="entry name" value="cadherin-89D"/>
    <property type="match status" value="1"/>
</dbReference>
<keyword evidence="12" id="KW-1185">Reference proteome</keyword>
<evidence type="ECO:0000313" key="12">
    <source>
        <dbReference type="Proteomes" id="UP000008744"/>
    </source>
</evidence>
<dbReference type="FunFam" id="2.60.40.60:FF:000814">
    <property type="entry name" value="Cadherin-89D"/>
    <property type="match status" value="1"/>
</dbReference>
<reference evidence="11 12" key="1">
    <citation type="journal article" date="2007" name="Nature">
        <title>Evolution of genes and genomes on the Drosophila phylogeny.</title>
        <authorList>
            <consortium name="Drosophila 12 Genomes Consortium"/>
            <person name="Clark A.G."/>
            <person name="Eisen M.B."/>
            <person name="Smith D.R."/>
            <person name="Bergman C.M."/>
            <person name="Oliver B."/>
            <person name="Markow T.A."/>
            <person name="Kaufman T.C."/>
            <person name="Kellis M."/>
            <person name="Gelbart W."/>
            <person name="Iyer V.N."/>
            <person name="Pollard D.A."/>
            <person name="Sackton T.B."/>
            <person name="Larracuente A.M."/>
            <person name="Singh N.D."/>
            <person name="Abad J.P."/>
            <person name="Abt D.N."/>
            <person name="Adryan B."/>
            <person name="Aguade M."/>
            <person name="Akashi H."/>
            <person name="Anderson W.W."/>
            <person name="Aquadro C.F."/>
            <person name="Ardell D.H."/>
            <person name="Arguello R."/>
            <person name="Artieri C.G."/>
            <person name="Barbash D.A."/>
            <person name="Barker D."/>
            <person name="Barsanti P."/>
            <person name="Batterham P."/>
            <person name="Batzoglou S."/>
            <person name="Begun D."/>
            <person name="Bhutkar A."/>
            <person name="Blanco E."/>
            <person name="Bosak S.A."/>
            <person name="Bradley R.K."/>
            <person name="Brand A.D."/>
            <person name="Brent M.R."/>
            <person name="Brooks A.N."/>
            <person name="Brown R.H."/>
            <person name="Butlin R.K."/>
            <person name="Caggese C."/>
            <person name="Calvi B.R."/>
            <person name="Bernardo de Carvalho A."/>
            <person name="Caspi A."/>
            <person name="Castrezana S."/>
            <person name="Celniker S.E."/>
            <person name="Chang J.L."/>
            <person name="Chapple C."/>
            <person name="Chatterji S."/>
            <person name="Chinwalla A."/>
            <person name="Civetta A."/>
            <person name="Clifton S.W."/>
            <person name="Comeron J.M."/>
            <person name="Costello J.C."/>
            <person name="Coyne J.A."/>
            <person name="Daub J."/>
            <person name="David R.G."/>
            <person name="Delcher A.L."/>
            <person name="Delehaunty K."/>
            <person name="Do C.B."/>
            <person name="Ebling H."/>
            <person name="Edwards K."/>
            <person name="Eickbush T."/>
            <person name="Evans J.D."/>
            <person name="Filipski A."/>
            <person name="Findeiss S."/>
            <person name="Freyhult E."/>
            <person name="Fulton L."/>
            <person name="Fulton R."/>
            <person name="Garcia A.C."/>
            <person name="Gardiner A."/>
            <person name="Garfield D.A."/>
            <person name="Garvin B.E."/>
            <person name="Gibson G."/>
            <person name="Gilbert D."/>
            <person name="Gnerre S."/>
            <person name="Godfrey J."/>
            <person name="Good R."/>
            <person name="Gotea V."/>
            <person name="Gravely B."/>
            <person name="Greenberg A.J."/>
            <person name="Griffiths-Jones S."/>
            <person name="Gross S."/>
            <person name="Guigo R."/>
            <person name="Gustafson E.A."/>
            <person name="Haerty W."/>
            <person name="Hahn M.W."/>
            <person name="Halligan D.L."/>
            <person name="Halpern A.L."/>
            <person name="Halter G.M."/>
            <person name="Han M.V."/>
            <person name="Heger A."/>
            <person name="Hillier L."/>
            <person name="Hinrichs A.S."/>
            <person name="Holmes I."/>
            <person name="Hoskins R.A."/>
            <person name="Hubisz M.J."/>
            <person name="Hultmark D."/>
            <person name="Huntley M.A."/>
            <person name="Jaffe D.B."/>
            <person name="Jagadeeshan S."/>
            <person name="Jeck W.R."/>
            <person name="Johnson J."/>
            <person name="Jones C.D."/>
            <person name="Jordan W.C."/>
            <person name="Karpen G.H."/>
            <person name="Kataoka E."/>
            <person name="Keightley P.D."/>
            <person name="Kheradpour P."/>
            <person name="Kirkness E.F."/>
            <person name="Koerich L.B."/>
            <person name="Kristiansen K."/>
            <person name="Kudrna D."/>
            <person name="Kulathinal R.J."/>
            <person name="Kumar S."/>
            <person name="Kwok R."/>
            <person name="Lander E."/>
            <person name="Langley C.H."/>
            <person name="Lapoint R."/>
            <person name="Lazzaro B.P."/>
            <person name="Lee S.J."/>
            <person name="Levesque L."/>
            <person name="Li R."/>
            <person name="Lin C.F."/>
            <person name="Lin M.F."/>
            <person name="Lindblad-Toh K."/>
            <person name="Llopart A."/>
            <person name="Long M."/>
            <person name="Low L."/>
            <person name="Lozovsky E."/>
            <person name="Lu J."/>
            <person name="Luo M."/>
            <person name="Machado C.A."/>
            <person name="Makalowski W."/>
            <person name="Marzo M."/>
            <person name="Matsuda M."/>
            <person name="Matzkin L."/>
            <person name="McAllister B."/>
            <person name="McBride C.S."/>
            <person name="McKernan B."/>
            <person name="McKernan K."/>
            <person name="Mendez-Lago M."/>
            <person name="Minx P."/>
            <person name="Mollenhauer M.U."/>
            <person name="Montooth K."/>
            <person name="Mount S.M."/>
            <person name="Mu X."/>
            <person name="Myers E."/>
            <person name="Negre B."/>
            <person name="Newfeld S."/>
            <person name="Nielsen R."/>
            <person name="Noor M.A."/>
            <person name="O'Grady P."/>
            <person name="Pachter L."/>
            <person name="Papaceit M."/>
            <person name="Parisi M.J."/>
            <person name="Parisi M."/>
            <person name="Parts L."/>
            <person name="Pedersen J.S."/>
            <person name="Pesole G."/>
            <person name="Phillippy A.M."/>
            <person name="Ponting C.P."/>
            <person name="Pop M."/>
            <person name="Porcelli D."/>
            <person name="Powell J.R."/>
            <person name="Prohaska S."/>
            <person name="Pruitt K."/>
            <person name="Puig M."/>
            <person name="Quesneville H."/>
            <person name="Ram K.R."/>
            <person name="Rand D."/>
            <person name="Rasmussen M.D."/>
            <person name="Reed L.K."/>
            <person name="Reenan R."/>
            <person name="Reily A."/>
            <person name="Remington K.A."/>
            <person name="Rieger T.T."/>
            <person name="Ritchie M.G."/>
            <person name="Robin C."/>
            <person name="Rogers Y.H."/>
            <person name="Rohde C."/>
            <person name="Rozas J."/>
            <person name="Rubenfield M.J."/>
            <person name="Ruiz A."/>
            <person name="Russo S."/>
            <person name="Salzberg S.L."/>
            <person name="Sanchez-Gracia A."/>
            <person name="Saranga D.J."/>
            <person name="Sato H."/>
            <person name="Schaeffer S.W."/>
            <person name="Schatz M.C."/>
            <person name="Schlenke T."/>
            <person name="Schwartz R."/>
            <person name="Segarra C."/>
            <person name="Singh R.S."/>
            <person name="Sirot L."/>
            <person name="Sirota M."/>
            <person name="Sisneros N.B."/>
            <person name="Smith C.D."/>
            <person name="Smith T.F."/>
            <person name="Spieth J."/>
            <person name="Stage D.E."/>
            <person name="Stark A."/>
            <person name="Stephan W."/>
            <person name="Strausberg R.L."/>
            <person name="Strempel S."/>
            <person name="Sturgill D."/>
            <person name="Sutton G."/>
            <person name="Sutton G.G."/>
            <person name="Tao W."/>
            <person name="Teichmann S."/>
            <person name="Tobari Y.N."/>
            <person name="Tomimura Y."/>
            <person name="Tsolas J.M."/>
            <person name="Valente V.L."/>
            <person name="Venter E."/>
            <person name="Venter J.C."/>
            <person name="Vicario S."/>
            <person name="Vieira F.G."/>
            <person name="Vilella A.J."/>
            <person name="Villasante A."/>
            <person name="Walenz B."/>
            <person name="Wang J."/>
            <person name="Wasserman M."/>
            <person name="Watts T."/>
            <person name="Wilson D."/>
            <person name="Wilson R.K."/>
            <person name="Wing R.A."/>
            <person name="Wolfner M.F."/>
            <person name="Wong A."/>
            <person name="Wong G.K."/>
            <person name="Wu C.I."/>
            <person name="Wu G."/>
            <person name="Yamamoto D."/>
            <person name="Yang H.P."/>
            <person name="Yang S.P."/>
            <person name="Yorke J.A."/>
            <person name="Yoshida K."/>
            <person name="Zdobnov E."/>
            <person name="Zhang P."/>
            <person name="Zhang Y."/>
            <person name="Zimin A.V."/>
            <person name="Baldwin J."/>
            <person name="Abdouelleil A."/>
            <person name="Abdulkadir J."/>
            <person name="Abebe A."/>
            <person name="Abera B."/>
            <person name="Abreu J."/>
            <person name="Acer S.C."/>
            <person name="Aftuck L."/>
            <person name="Alexander A."/>
            <person name="An P."/>
            <person name="Anderson E."/>
            <person name="Anderson S."/>
            <person name="Arachi H."/>
            <person name="Azer M."/>
            <person name="Bachantsang P."/>
            <person name="Barry A."/>
            <person name="Bayul T."/>
            <person name="Berlin A."/>
            <person name="Bessette D."/>
            <person name="Bloom T."/>
            <person name="Blye J."/>
            <person name="Boguslavskiy L."/>
            <person name="Bonnet C."/>
            <person name="Boukhgalter B."/>
            <person name="Bourzgui I."/>
            <person name="Brown A."/>
            <person name="Cahill P."/>
            <person name="Channer S."/>
            <person name="Cheshatsang Y."/>
            <person name="Chuda L."/>
            <person name="Citroen M."/>
            <person name="Collymore A."/>
            <person name="Cooke P."/>
            <person name="Costello M."/>
            <person name="D'Aco K."/>
            <person name="Daza R."/>
            <person name="De Haan G."/>
            <person name="DeGray S."/>
            <person name="DeMaso C."/>
            <person name="Dhargay N."/>
            <person name="Dooley K."/>
            <person name="Dooley E."/>
            <person name="Doricent M."/>
            <person name="Dorje P."/>
            <person name="Dorjee K."/>
            <person name="Dupes A."/>
            <person name="Elong R."/>
            <person name="Falk J."/>
            <person name="Farina A."/>
            <person name="Faro S."/>
            <person name="Ferguson D."/>
            <person name="Fisher S."/>
            <person name="Foley C.D."/>
            <person name="Franke A."/>
            <person name="Friedrich D."/>
            <person name="Gadbois L."/>
            <person name="Gearin G."/>
            <person name="Gearin C.R."/>
            <person name="Giannoukos G."/>
            <person name="Goode T."/>
            <person name="Graham J."/>
            <person name="Grandbois E."/>
            <person name="Grewal S."/>
            <person name="Gyaltsen K."/>
            <person name="Hafez N."/>
            <person name="Hagos B."/>
            <person name="Hall J."/>
            <person name="Henson C."/>
            <person name="Hollinger A."/>
            <person name="Honan T."/>
            <person name="Huard M.D."/>
            <person name="Hughes L."/>
            <person name="Hurhula B."/>
            <person name="Husby M.E."/>
            <person name="Kamat A."/>
            <person name="Kanga B."/>
            <person name="Kashin S."/>
            <person name="Khazanovich D."/>
            <person name="Kisner P."/>
            <person name="Lance K."/>
            <person name="Lara M."/>
            <person name="Lee W."/>
            <person name="Lennon N."/>
            <person name="Letendre F."/>
            <person name="LeVine R."/>
            <person name="Lipovsky A."/>
            <person name="Liu X."/>
            <person name="Liu J."/>
            <person name="Liu S."/>
            <person name="Lokyitsang T."/>
            <person name="Lokyitsang Y."/>
            <person name="Lubonja R."/>
            <person name="Lui A."/>
            <person name="MacDonald P."/>
            <person name="Magnisalis V."/>
            <person name="Maru K."/>
            <person name="Matthews C."/>
            <person name="McCusker W."/>
            <person name="McDonough S."/>
            <person name="Mehta T."/>
            <person name="Meldrim J."/>
            <person name="Meneus L."/>
            <person name="Mihai O."/>
            <person name="Mihalev A."/>
            <person name="Mihova T."/>
            <person name="Mittelman R."/>
            <person name="Mlenga V."/>
            <person name="Montmayeur A."/>
            <person name="Mulrain L."/>
            <person name="Navidi A."/>
            <person name="Naylor J."/>
            <person name="Negash T."/>
            <person name="Nguyen T."/>
            <person name="Nguyen N."/>
            <person name="Nicol R."/>
            <person name="Norbu C."/>
            <person name="Norbu N."/>
            <person name="Novod N."/>
            <person name="O'Neill B."/>
            <person name="Osman S."/>
            <person name="Markiewicz E."/>
            <person name="Oyono O.L."/>
            <person name="Patti C."/>
            <person name="Phunkhang P."/>
            <person name="Pierre F."/>
            <person name="Priest M."/>
            <person name="Raghuraman S."/>
            <person name="Rege F."/>
            <person name="Reyes R."/>
            <person name="Rise C."/>
            <person name="Rogov P."/>
            <person name="Ross K."/>
            <person name="Ryan E."/>
            <person name="Settipalli S."/>
            <person name="Shea T."/>
            <person name="Sherpa N."/>
            <person name="Shi L."/>
            <person name="Shih D."/>
            <person name="Sparrow T."/>
            <person name="Spaulding J."/>
            <person name="Stalker J."/>
            <person name="Stange-Thomann N."/>
            <person name="Stavropoulos S."/>
            <person name="Stone C."/>
            <person name="Strader C."/>
            <person name="Tesfaye S."/>
            <person name="Thomson T."/>
            <person name="Thoulutsang Y."/>
            <person name="Thoulutsang D."/>
            <person name="Topham K."/>
            <person name="Topping I."/>
            <person name="Tsamla T."/>
            <person name="Vassiliev H."/>
            <person name="Vo A."/>
            <person name="Wangchuk T."/>
            <person name="Wangdi T."/>
            <person name="Weiand M."/>
            <person name="Wilkinson J."/>
            <person name="Wilson A."/>
            <person name="Yadav S."/>
            <person name="Young G."/>
            <person name="Yu Q."/>
            <person name="Zembek L."/>
            <person name="Zhong D."/>
            <person name="Zimmer A."/>
            <person name="Zwirko Z."/>
            <person name="Jaffe D.B."/>
            <person name="Alvarez P."/>
            <person name="Brockman W."/>
            <person name="Butler J."/>
            <person name="Chin C."/>
            <person name="Gnerre S."/>
            <person name="Grabherr M."/>
            <person name="Kleber M."/>
            <person name="Mauceli E."/>
            <person name="MacCallum I."/>
        </authorList>
    </citation>
    <scope>NUCLEOTIDE SEQUENCE [LARGE SCALE GENOMIC DNA]</scope>
    <source>
        <strain evidence="12">MSH-3 / Tucson 14011-0111.49</strain>
    </source>
</reference>
<dbReference type="Gene3D" id="2.60.40.60">
    <property type="entry name" value="Cadherins"/>
    <property type="match status" value="4"/>
</dbReference>
<evidence type="ECO:0000256" key="9">
    <source>
        <dbReference type="SAM" id="MobiDB-lite"/>
    </source>
</evidence>
<dbReference type="GO" id="GO:0005509">
    <property type="term" value="F:calcium ion binding"/>
    <property type="evidence" value="ECO:0007669"/>
    <property type="project" value="UniProtKB-UniRule"/>
</dbReference>
<dbReference type="GO" id="GO:0005886">
    <property type="term" value="C:plasma membrane"/>
    <property type="evidence" value="ECO:0007669"/>
    <property type="project" value="InterPro"/>
</dbReference>
<dbReference type="InterPro" id="IPR020894">
    <property type="entry name" value="Cadherin_CS"/>
</dbReference>
<keyword evidence="2" id="KW-0812">Transmembrane</keyword>
<evidence type="ECO:0000256" key="3">
    <source>
        <dbReference type="ARBA" id="ARBA00022737"/>
    </source>
</evidence>
<dbReference type="eggNOG" id="KOG3594">
    <property type="taxonomic scope" value="Eukaryota"/>
</dbReference>
<dbReference type="Pfam" id="PF00028">
    <property type="entry name" value="Cadherin"/>
    <property type="match status" value="1"/>
</dbReference>